<dbReference type="GO" id="GO:0005829">
    <property type="term" value="C:cytosol"/>
    <property type="evidence" value="ECO:0007669"/>
    <property type="project" value="TreeGrafter"/>
</dbReference>
<keyword evidence="3" id="KW-0812">Transmembrane</keyword>
<dbReference type="AlphaFoldDB" id="A0A1I0Y6W1"/>
<dbReference type="PANTHER" id="PTHR30137">
    <property type="entry name" value="LUCIFERASE-LIKE MONOOXYGENASE"/>
    <property type="match status" value="1"/>
</dbReference>
<organism evidence="5 6">
    <name type="scientific">Lentibacillus halodurans</name>
    <dbReference type="NCBI Taxonomy" id="237679"/>
    <lineage>
        <taxon>Bacteria</taxon>
        <taxon>Bacillati</taxon>
        <taxon>Bacillota</taxon>
        <taxon>Bacilli</taxon>
        <taxon>Bacillales</taxon>
        <taxon>Bacillaceae</taxon>
        <taxon>Lentibacillus</taxon>
    </lineage>
</organism>
<dbReference type="GO" id="GO:0004497">
    <property type="term" value="F:monooxygenase activity"/>
    <property type="evidence" value="ECO:0007669"/>
    <property type="project" value="UniProtKB-KW"/>
</dbReference>
<accession>A0A1I0Y6W1</accession>
<dbReference type="Proteomes" id="UP000198642">
    <property type="component" value="Unassembled WGS sequence"/>
</dbReference>
<dbReference type="STRING" id="237679.SAMN04488072_106247"/>
<dbReference type="EMBL" id="FOJW01000006">
    <property type="protein sequence ID" value="SFB08208.1"/>
    <property type="molecule type" value="Genomic_DNA"/>
</dbReference>
<gene>
    <name evidence="5" type="ORF">SAMN04488072_106247</name>
</gene>
<evidence type="ECO:0000256" key="1">
    <source>
        <dbReference type="ARBA" id="ARBA00023002"/>
    </source>
</evidence>
<dbReference type="InterPro" id="IPR057798">
    <property type="entry name" value="PH_YqeB"/>
</dbReference>
<keyword evidence="6" id="KW-1185">Reference proteome</keyword>
<reference evidence="5 6" key="1">
    <citation type="submission" date="2016-10" db="EMBL/GenBank/DDBJ databases">
        <authorList>
            <person name="de Groot N.N."/>
        </authorList>
    </citation>
    <scope>NUCLEOTIDE SEQUENCE [LARGE SCALE GENOMIC DNA]</scope>
    <source>
        <strain evidence="5 6">CGMCC 1.3702</strain>
    </source>
</reference>
<proteinExistence type="predicted"/>
<protein>
    <recommendedName>
        <fullName evidence="4">YqeB PH domain-containing protein</fullName>
    </recommendedName>
</protein>
<dbReference type="PANTHER" id="PTHR30137:SF8">
    <property type="entry name" value="BLR5498 PROTEIN"/>
    <property type="match status" value="1"/>
</dbReference>
<evidence type="ECO:0000313" key="6">
    <source>
        <dbReference type="Proteomes" id="UP000198642"/>
    </source>
</evidence>
<evidence type="ECO:0000256" key="2">
    <source>
        <dbReference type="ARBA" id="ARBA00023033"/>
    </source>
</evidence>
<feature type="transmembrane region" description="Helical" evidence="3">
    <location>
        <begin position="138"/>
        <end position="169"/>
    </location>
</feature>
<dbReference type="Pfam" id="PF23494">
    <property type="entry name" value="bPH_10"/>
    <property type="match status" value="1"/>
</dbReference>
<evidence type="ECO:0000259" key="4">
    <source>
        <dbReference type="Pfam" id="PF23494"/>
    </source>
</evidence>
<dbReference type="InterPro" id="IPR036661">
    <property type="entry name" value="Luciferase-like_sf"/>
</dbReference>
<dbReference type="InterPro" id="IPR050766">
    <property type="entry name" value="Bact_Lucif_Oxidored"/>
</dbReference>
<dbReference type="Gene3D" id="3.20.20.30">
    <property type="entry name" value="Luciferase-like domain"/>
    <property type="match status" value="1"/>
</dbReference>
<keyword evidence="3" id="KW-0472">Membrane</keyword>
<feature type="domain" description="YqeB PH" evidence="4">
    <location>
        <begin position="125"/>
        <end position="243"/>
    </location>
</feature>
<dbReference type="SUPFAM" id="SSF51679">
    <property type="entry name" value="Bacterial luciferase-like"/>
    <property type="match status" value="1"/>
</dbReference>
<keyword evidence="2" id="KW-0503">Monooxygenase</keyword>
<evidence type="ECO:0000313" key="5">
    <source>
        <dbReference type="EMBL" id="SFB08208.1"/>
    </source>
</evidence>
<keyword evidence="3" id="KW-1133">Transmembrane helix</keyword>
<keyword evidence="1" id="KW-0560">Oxidoreductase</keyword>
<sequence>MIIKCRSIDAYREAAQQSGFDTSELPVATSGLFYAAETSQQALRDMYPHVNIGMKRTNGQGFSKQLFAQGPDPHNVLNIGSPQEIIEKILYQHELFGHQRYIAQIDFGGVPFDKVMKNIELIGTEIILKLPIVPLEKLIVFIASLNFWGSIAATFVGIIIGLILTAIIFSENLKVVITDSNMSLIKGDNTNIVIDKQDISSVYIEDKTLVILGLAGEELYRGTFDRNSDTAQDAFLYHHYPWRDKDSFIHEYQKWNLEHKP</sequence>
<evidence type="ECO:0000256" key="3">
    <source>
        <dbReference type="SAM" id="Phobius"/>
    </source>
</evidence>
<dbReference type="GO" id="GO:0016705">
    <property type="term" value="F:oxidoreductase activity, acting on paired donors, with incorporation or reduction of molecular oxygen"/>
    <property type="evidence" value="ECO:0007669"/>
    <property type="project" value="InterPro"/>
</dbReference>
<name>A0A1I0Y6W1_9BACI</name>